<name>A0A0F7CL84_9CREN</name>
<dbReference type="Pfam" id="PF01926">
    <property type="entry name" value="MMR_HSR1"/>
    <property type="match status" value="1"/>
</dbReference>
<dbReference type="EMBL" id="CP009961">
    <property type="protein sequence ID" value="AKG38966.1"/>
    <property type="molecule type" value="Genomic_DNA"/>
</dbReference>
<gene>
    <name evidence="4" type="primary">ychF</name>
    <name evidence="4" type="ORF">MA03_06485</name>
</gene>
<dbReference type="CDD" id="cd01899">
    <property type="entry name" value="Ygr210"/>
    <property type="match status" value="1"/>
</dbReference>
<dbReference type="PATRIC" id="fig|1550241.5.peg.1348"/>
<evidence type="ECO:0000256" key="2">
    <source>
        <dbReference type="SAM" id="Coils"/>
    </source>
</evidence>
<dbReference type="SUPFAM" id="SSF52540">
    <property type="entry name" value="P-loop containing nucleoside triphosphate hydrolases"/>
    <property type="match status" value="1"/>
</dbReference>
<dbReference type="InterPro" id="IPR006073">
    <property type="entry name" value="GTP-bd"/>
</dbReference>
<dbReference type="PANTHER" id="PTHR23305:SF1">
    <property type="entry name" value="OBG-TYPE G DOMAIN-CONTAINING PROTEIN"/>
    <property type="match status" value="1"/>
</dbReference>
<dbReference type="Gene3D" id="3.40.50.300">
    <property type="entry name" value="P-loop containing nucleotide triphosphate hydrolases"/>
    <property type="match status" value="1"/>
</dbReference>
<sequence>MSQNVPIQVGVVGKPNTGKSTFFAAATLLDVKRAPYPFTTINPNIGVGYAKLKCVCTELGVKDNPRNSICINGWRFAPIELIDVAGLVPGAWQGRGLGNMFLDHLRRAPVLLHIVDSAGTTDEEGRPVKPGTRDPVEDVAFLEKEISMWMFQIISKDWERISKLIELQKKYDELYTRFSGLGIKPELVYGVLEELGLHSKKATAWTQEDLQALVALVREKAKPMVIVANKADLDTAEDNIKRMKEELGNKYRIVPASAEAELALKKAAKAGLIEYIPGESDFHVKGPLKPEQEKALEYIREKVLKRWGSTGVQAAIDTAVFDVLGMIAVFPVENEKKFTDSLGNVLPDVFLVPRDTTARGFAFLIHTDLGERFVSAVDARTGRRIGADEKLSHRMVIKIIARA</sequence>
<dbReference type="GO" id="GO:0016887">
    <property type="term" value="F:ATP hydrolysis activity"/>
    <property type="evidence" value="ECO:0007669"/>
    <property type="project" value="TreeGrafter"/>
</dbReference>
<dbReference type="HOGENOM" id="CLU_037276_1_0_2"/>
<dbReference type="GO" id="GO:0005737">
    <property type="term" value="C:cytoplasm"/>
    <property type="evidence" value="ECO:0007669"/>
    <property type="project" value="TreeGrafter"/>
</dbReference>
<dbReference type="SUPFAM" id="SSF81271">
    <property type="entry name" value="TGS-like"/>
    <property type="match status" value="1"/>
</dbReference>
<dbReference type="InterPro" id="IPR027417">
    <property type="entry name" value="P-loop_NTPase"/>
</dbReference>
<proteinExistence type="predicted"/>
<dbReference type="Pfam" id="PF08438">
    <property type="entry name" value="YGR210-like_G4"/>
    <property type="match status" value="1"/>
</dbReference>
<evidence type="ECO:0000313" key="5">
    <source>
        <dbReference type="Proteomes" id="UP000067434"/>
    </source>
</evidence>
<dbReference type="Pfam" id="PF02824">
    <property type="entry name" value="TGS"/>
    <property type="match status" value="1"/>
</dbReference>
<evidence type="ECO:0000259" key="3">
    <source>
        <dbReference type="PROSITE" id="PS51710"/>
    </source>
</evidence>
<dbReference type="GO" id="GO:0005525">
    <property type="term" value="F:GTP binding"/>
    <property type="evidence" value="ECO:0007669"/>
    <property type="project" value="InterPro"/>
</dbReference>
<feature type="coiled-coil region" evidence="2">
    <location>
        <begin position="226"/>
        <end position="253"/>
    </location>
</feature>
<dbReference type="InterPro" id="IPR031167">
    <property type="entry name" value="G_OBG"/>
</dbReference>
<keyword evidence="2" id="KW-0175">Coiled coil</keyword>
<dbReference type="InterPro" id="IPR012675">
    <property type="entry name" value="Beta-grasp_dom_sf"/>
</dbReference>
<dbReference type="NCBIfam" id="NF007171">
    <property type="entry name" value="PRK09602.1"/>
    <property type="match status" value="1"/>
</dbReference>
<accession>A0A0F7CL84</accession>
<dbReference type="STRING" id="1550241.MA03_06485"/>
<dbReference type="InterPro" id="IPR004095">
    <property type="entry name" value="TGS"/>
</dbReference>
<dbReference type="PRINTS" id="PR00326">
    <property type="entry name" value="GTP1OBG"/>
</dbReference>
<evidence type="ECO:0000256" key="1">
    <source>
        <dbReference type="ARBA" id="ARBA00022741"/>
    </source>
</evidence>
<evidence type="ECO:0000313" key="4">
    <source>
        <dbReference type="EMBL" id="AKG38966.1"/>
    </source>
</evidence>
<dbReference type="PROSITE" id="PS51710">
    <property type="entry name" value="G_OBG"/>
    <property type="match status" value="1"/>
</dbReference>
<dbReference type="KEGG" id="thf:MA03_06485"/>
<keyword evidence="1" id="KW-0547">Nucleotide-binding</keyword>
<dbReference type="AlphaFoldDB" id="A0A0F7CL84"/>
<keyword evidence="5" id="KW-1185">Reference proteome</keyword>
<dbReference type="Gene3D" id="3.10.20.30">
    <property type="match status" value="1"/>
</dbReference>
<dbReference type="Gene3D" id="1.10.8.470">
    <property type="match status" value="1"/>
</dbReference>
<protein>
    <submittedName>
        <fullName evidence="4">Translation-associated GTPase</fullName>
    </submittedName>
</protein>
<dbReference type="PANTHER" id="PTHR23305">
    <property type="entry name" value="OBG GTPASE FAMILY"/>
    <property type="match status" value="1"/>
</dbReference>
<dbReference type="InterPro" id="IPR013646">
    <property type="entry name" value="YGR210-like_G4"/>
</dbReference>
<dbReference type="Proteomes" id="UP000067434">
    <property type="component" value="Chromosome"/>
</dbReference>
<feature type="domain" description="OBG-type G" evidence="3">
    <location>
        <begin position="7"/>
        <end position="276"/>
    </location>
</feature>
<dbReference type="InterPro" id="IPR012676">
    <property type="entry name" value="TGS-like"/>
</dbReference>
<reference evidence="4 5" key="1">
    <citation type="journal article" date="2015" name="Stand. Genomic Sci.">
        <title>Complete genome sequence of and proposal of Thermofilum uzonense sp. nov. a novel hyperthermophilic crenarchaeon and emended description of the genus Thermofilum.</title>
        <authorList>
            <person name="Toshchakov S.V."/>
            <person name="Korzhenkov A.A."/>
            <person name="Samarov N.I."/>
            <person name="Mazunin I.O."/>
            <person name="Mozhey O.I."/>
            <person name="Shmyr I.S."/>
            <person name="Derbikova K.S."/>
            <person name="Taranov E.A."/>
            <person name="Dominova I.N."/>
            <person name="Bonch-Osmolovskaya E.A."/>
            <person name="Patrushev M.V."/>
            <person name="Podosokorskaya O.A."/>
            <person name="Kublanov I.V."/>
        </authorList>
    </citation>
    <scope>NUCLEOTIDE SEQUENCE [LARGE SCALE GENOMIC DNA]</scope>
    <source>
        <strain evidence="4 5">1807-2</strain>
    </source>
</reference>
<organism evidence="4 5">
    <name type="scientific">Infirmifilum uzonense</name>
    <dbReference type="NCBI Taxonomy" id="1550241"/>
    <lineage>
        <taxon>Archaea</taxon>
        <taxon>Thermoproteota</taxon>
        <taxon>Thermoprotei</taxon>
        <taxon>Thermofilales</taxon>
        <taxon>Thermofilaceae</taxon>
        <taxon>Infirmifilum</taxon>
    </lineage>
</organism>